<protein>
    <submittedName>
        <fullName evidence="4">Casein kinase I isoform delta</fullName>
    </submittedName>
</protein>
<accession>A0A7J6N906</accession>
<dbReference type="InterPro" id="IPR050951">
    <property type="entry name" value="Retrovirus_Pol_polyprotein"/>
</dbReference>
<feature type="compositionally biased region" description="Polar residues" evidence="2">
    <location>
        <begin position="425"/>
        <end position="436"/>
    </location>
</feature>
<keyword evidence="4" id="KW-0418">Kinase</keyword>
<dbReference type="PANTHER" id="PTHR37984:SF5">
    <property type="entry name" value="PROTEIN NYNRIN-LIKE"/>
    <property type="match status" value="1"/>
</dbReference>
<gene>
    <name evidence="4" type="primary">CSNK1D_5</name>
    <name evidence="4" type="ORF">FOZ60_013581</name>
</gene>
<dbReference type="InterPro" id="IPR001878">
    <property type="entry name" value="Znf_CCHC"/>
</dbReference>
<dbReference type="SMART" id="SM00343">
    <property type="entry name" value="ZnF_C2HC"/>
    <property type="match status" value="2"/>
</dbReference>
<dbReference type="GO" id="GO:0016301">
    <property type="term" value="F:kinase activity"/>
    <property type="evidence" value="ECO:0007669"/>
    <property type="project" value="UniProtKB-KW"/>
</dbReference>
<dbReference type="InterPro" id="IPR041588">
    <property type="entry name" value="Integrase_H2C2"/>
</dbReference>
<dbReference type="InterPro" id="IPR008042">
    <property type="entry name" value="Retrotrans_Pao"/>
</dbReference>
<dbReference type="OrthoDB" id="5986643at2759"/>
<proteinExistence type="predicted"/>
<dbReference type="PROSITE" id="PS50158">
    <property type="entry name" value="ZF_CCHC"/>
    <property type="match status" value="1"/>
</dbReference>
<reference evidence="4 5" key="1">
    <citation type="submission" date="2020-04" db="EMBL/GenBank/DDBJ databases">
        <title>Perkinsus olseni comparative genomics.</title>
        <authorList>
            <person name="Bogema D.R."/>
        </authorList>
    </citation>
    <scope>NUCLEOTIDE SEQUENCE [LARGE SCALE GENOMIC DNA]</scope>
    <source>
        <strain evidence="4">00978-12</strain>
    </source>
</reference>
<dbReference type="Proteomes" id="UP000541610">
    <property type="component" value="Unassembled WGS sequence"/>
</dbReference>
<evidence type="ECO:0000256" key="2">
    <source>
        <dbReference type="SAM" id="MobiDB-lite"/>
    </source>
</evidence>
<dbReference type="EMBL" id="JABANP010000613">
    <property type="protein sequence ID" value="KAF4680392.1"/>
    <property type="molecule type" value="Genomic_DNA"/>
</dbReference>
<feature type="region of interest" description="Disordered" evidence="2">
    <location>
        <begin position="408"/>
        <end position="436"/>
    </location>
</feature>
<evidence type="ECO:0000313" key="5">
    <source>
        <dbReference type="Proteomes" id="UP000541610"/>
    </source>
</evidence>
<feature type="compositionally biased region" description="Pro residues" evidence="2">
    <location>
        <begin position="22"/>
        <end position="38"/>
    </location>
</feature>
<keyword evidence="4" id="KW-0808">Transferase</keyword>
<feature type="compositionally biased region" description="Low complexity" evidence="2">
    <location>
        <begin position="66"/>
        <end position="75"/>
    </location>
</feature>
<dbReference type="Pfam" id="PF17921">
    <property type="entry name" value="Integrase_H2C2"/>
    <property type="match status" value="1"/>
</dbReference>
<dbReference type="GO" id="GO:0003676">
    <property type="term" value="F:nucleic acid binding"/>
    <property type="evidence" value="ECO:0007669"/>
    <property type="project" value="InterPro"/>
</dbReference>
<dbReference type="GO" id="GO:0008270">
    <property type="term" value="F:zinc ion binding"/>
    <property type="evidence" value="ECO:0007669"/>
    <property type="project" value="UniProtKB-KW"/>
</dbReference>
<keyword evidence="1" id="KW-0862">Zinc</keyword>
<feature type="domain" description="CCHC-type" evidence="3">
    <location>
        <begin position="385"/>
        <end position="399"/>
    </location>
</feature>
<evidence type="ECO:0000313" key="4">
    <source>
        <dbReference type="EMBL" id="KAF4680392.1"/>
    </source>
</evidence>
<feature type="region of interest" description="Disordered" evidence="2">
    <location>
        <begin position="1"/>
        <end position="93"/>
    </location>
</feature>
<organism evidence="4 5">
    <name type="scientific">Perkinsus olseni</name>
    <name type="common">Perkinsus atlanticus</name>
    <dbReference type="NCBI Taxonomy" id="32597"/>
    <lineage>
        <taxon>Eukaryota</taxon>
        <taxon>Sar</taxon>
        <taxon>Alveolata</taxon>
        <taxon>Perkinsozoa</taxon>
        <taxon>Perkinsea</taxon>
        <taxon>Perkinsida</taxon>
        <taxon>Perkinsidae</taxon>
        <taxon>Perkinsus</taxon>
    </lineage>
</organism>
<dbReference type="Pfam" id="PF05380">
    <property type="entry name" value="Peptidase_A17"/>
    <property type="match status" value="1"/>
</dbReference>
<comment type="caution">
    <text evidence="4">The sequence shown here is derived from an EMBL/GenBank/DDBJ whole genome shotgun (WGS) entry which is preliminary data.</text>
</comment>
<name>A0A7J6N906_PEROL</name>
<sequence length="1410" mass="156611">MPPRAQAQSERALRAERRANSLPPPGGRRPPPPGPPGQDPASGSVGGAGNHLPHLPEVPNLPGQVPAQADQPQDPTGGPRPSAQVPGAITETQLENRLTGFMEEMRDMMFNAVSEMVYSRSEGQGRGSVWDDVLDVLGRDFDRKTLEGYRSRVASIWRVLEGYYSNAVVRDRLKSDWAKLVRKSGETCRDFLTRVRNVRKDLTYAGAVTEDADELSVWRRGLFPPYSDWVGQYMSTFVSIDPMQSMPPPSIYALRAQMQLRGDEYEDRHGVAPVERSPSETEIVGRAEKPTDAGFLYAAVQGAKEGSPGATQGNARFKRDFPPPHECLKHKCQRCYSEQHAAAQCLAAQPADLTKRCRRCGLTHNIQGWNPTVLRCPNPRIAEERCWRCNGKGHMARICMKTLDQKIESEKKPSDNTEPQKEAVSEQQAQNTAISLPSSNTGSIRCIRLYCKNKDDPDSPALILDAMLDSGCSESFCSLETYERLRKKNLVTLMSTDGAGTPVQFGNASFNKLLGRAVSHHCRLEDNTPLSIEWGVLQTLSPYPAVISLKTLRPKGAIWVISPAGDRLILGDPGDFLPVSNAVYTPFHGLRGLVMNGITTVPSALAGQMAGIRDTSEVSPFEENPTDSVDENDVSVERDTLQLSSSTPPRVWIGEADETAPRGRLWVDIPWRKGSFARWIASKAIHSTQEWEQAVSPEIAKELYQWVTYMQSSLHVAPRYCSPKEIFIFSDASSTGWSVEIRDHSMRLLYASSGIFPPECRYTIPRKETEAAVRAAETLDKYLTALPEDDDMPSPLIKGLYTDSEILIHRLRGGDRMLKGLSAVERRRIGKIADAVKNHKTICCHLPGSINPSDGASRADQYGPPKCDLLSLRSWLSDEALKETSLKWDSAIACELNELPIDSYLCDPNDRTVSLMNPLNSRLTRLECLPAAIADIKAYQDRDRWCSRLKDLIGRNDAPKWTKEFEIDPAGLIRRRSPVSVIESKAQEVNPLLIPCNAETLNLRHELAQDAHIAFAHAGGVRTMSIVKRSYFWKRMNKTCSQVVKECEHCQRVRASNTWRRAAGVVKFRGNALPGEAVGIDVGLNGPIKGCEISFVPMLLDHSDPSLIGENTWVNRLPRAVYCWNISPYYENCPYGLCPYSMVFGANPRVPGVESNSEVSDEELEELGFRHLTEIPSWQAQLAEMARSRENLRDITLKEYVAIWASLREKVRGKLLRRTGKTEEIHDGDFVRRVRPKMPASEPMIVLKTQGSVIRIIDSFKKLSDEYVGNLVLCKSEPFNKADLLVAKAAYESVADAYDLPAVLLNRKLQQLPSNEASSDADGSVTAQSDLLTSLPLCTPENMTPDATLVVILNCDGNPTVSYWRNKGSGDGSCDLWELEEPAYSLRLQAPTAVDAPVQEEVGRHHPLAA</sequence>
<dbReference type="PANTHER" id="PTHR37984">
    <property type="entry name" value="PROTEIN CBG26694"/>
    <property type="match status" value="1"/>
</dbReference>
<evidence type="ECO:0000256" key="1">
    <source>
        <dbReference type="PROSITE-ProRule" id="PRU00047"/>
    </source>
</evidence>
<keyword evidence="1" id="KW-0479">Metal-binding</keyword>
<evidence type="ECO:0000259" key="3">
    <source>
        <dbReference type="PROSITE" id="PS50158"/>
    </source>
</evidence>
<keyword evidence="1" id="KW-0863">Zinc-finger</keyword>
<dbReference type="Gene3D" id="1.10.340.70">
    <property type="match status" value="1"/>
</dbReference>
<feature type="compositionally biased region" description="Basic and acidic residues" evidence="2">
    <location>
        <begin position="408"/>
        <end position="424"/>
    </location>
</feature>